<evidence type="ECO:0000313" key="1">
    <source>
        <dbReference type="EMBL" id="CAM9965292.1"/>
    </source>
</evidence>
<accession>A0AC59YSW9</accession>
<reference evidence="1" key="2">
    <citation type="submission" date="2025-03" db="EMBL/GenBank/DDBJ databases">
        <authorList>
            <consortium name="ELIXIR-Norway"/>
            <consortium name="Elixir Norway"/>
        </authorList>
    </citation>
    <scope>NUCLEOTIDE SEQUENCE</scope>
</reference>
<dbReference type="EMBL" id="OX596104">
    <property type="protein sequence ID" value="CAM9965292.1"/>
    <property type="molecule type" value="Genomic_DNA"/>
</dbReference>
<gene>
    <name evidence="1" type="ORF">MRATA1EN22A_LOCUS10021</name>
</gene>
<organism evidence="1 2">
    <name type="scientific">Rangifer tarandus platyrhynchus</name>
    <name type="common">Svalbard reindeer</name>
    <dbReference type="NCBI Taxonomy" id="3082113"/>
    <lineage>
        <taxon>Eukaryota</taxon>
        <taxon>Metazoa</taxon>
        <taxon>Chordata</taxon>
        <taxon>Craniata</taxon>
        <taxon>Vertebrata</taxon>
        <taxon>Euteleostomi</taxon>
        <taxon>Mammalia</taxon>
        <taxon>Eutheria</taxon>
        <taxon>Laurasiatheria</taxon>
        <taxon>Artiodactyla</taxon>
        <taxon>Ruminantia</taxon>
        <taxon>Pecora</taxon>
        <taxon>Cervidae</taxon>
        <taxon>Odocoileinae</taxon>
        <taxon>Rangifer</taxon>
    </lineage>
</organism>
<dbReference type="Proteomes" id="UP001162501">
    <property type="component" value="Chromosome 20"/>
</dbReference>
<protein>
    <submittedName>
        <fullName evidence="1">Uncharacterized protein</fullName>
    </submittedName>
</protein>
<name>A0AC59YSW9_RANTA</name>
<sequence>MRARVPLQPGPRATHLQGQKPSKLTVPRDWKTQIHYGGTLRDRLKARVLSAYEGPDTVPATACPPPLQPRAHTSRVTEYPTRAVRQTPYKTERSPPLSATPVRAAARSALLCAPLARPASRRQHERRAMREKDPSPNVGGAGRRSRWDCQSGSGERGGCGGGAYSVPAAGWEAGPARRLTRGRSGKTSAWRQLEAEPAQ</sequence>
<evidence type="ECO:0000313" key="2">
    <source>
        <dbReference type="Proteomes" id="UP001162501"/>
    </source>
</evidence>
<reference evidence="1" key="1">
    <citation type="submission" date="2023-05" db="EMBL/GenBank/DDBJ databases">
        <authorList>
            <consortium name="ELIXIR-Norway"/>
        </authorList>
    </citation>
    <scope>NUCLEOTIDE SEQUENCE</scope>
</reference>
<proteinExistence type="predicted"/>